<dbReference type="InterPro" id="IPR036052">
    <property type="entry name" value="TrpB-like_PALP_sf"/>
</dbReference>
<comment type="cofactor">
    <cofactor evidence="1">
        <name>pyridoxal 5'-phosphate</name>
        <dbReference type="ChEBI" id="CHEBI:597326"/>
    </cofactor>
</comment>
<gene>
    <name evidence="4" type="ORF">A4U43_C05F27970</name>
</gene>
<evidence type="ECO:0000256" key="2">
    <source>
        <dbReference type="ARBA" id="ARBA00008639"/>
    </source>
</evidence>
<dbReference type="Proteomes" id="UP000243459">
    <property type="component" value="Chromosome 5"/>
</dbReference>
<dbReference type="Gramene" id="ONK69895">
    <property type="protein sequence ID" value="ONK69895"/>
    <property type="gene ID" value="A4U43_C05F27970"/>
</dbReference>
<dbReference type="OrthoDB" id="10266364at2759"/>
<proteinExistence type="inferred from homology"/>
<dbReference type="PANTHER" id="PTHR43780">
    <property type="entry name" value="1-AMINOCYCLOPROPANE-1-CARBOXYLATE DEAMINASE-RELATED"/>
    <property type="match status" value="1"/>
</dbReference>
<keyword evidence="5" id="KW-1185">Reference proteome</keyword>
<name>A0A5P1EV09_ASPOF</name>
<dbReference type="PANTHER" id="PTHR43780:SF7">
    <property type="entry name" value="D-CYSTEINE DESULFHYDRASE 2, MITOCHONDRIAL"/>
    <property type="match status" value="1"/>
</dbReference>
<dbReference type="EMBL" id="CM007385">
    <property type="protein sequence ID" value="ONK69895.1"/>
    <property type="molecule type" value="Genomic_DNA"/>
</dbReference>
<sequence>MALCPKKTPFPLPQSLSLSSFLAPSKSMSTKCSNSELLNRNWMLSNPAAQIHKISLSNSPSLSYSINPNPILPPRFNQEESKGSSFYVVRDDLLHPLINGNKARKLDALIPMLQNHSINDVVTCGGCQSAHTAALAVCCAERGMRSHLLLRGEQPEIATGYNLVSLMYGNVKYVARSKYAQREEMLTEHANLVSCDGGCVIHVDDILASDSGDTSLKLDCSMHIPPQVKSEIGVRRVVIVSEGAGDAIALLGLIRFVKYLSQPHVFGKEQNINLVVDAGTGTTAIGLALGALYFGLPWKVTAIMLADTIEKYKEKERWLISDFRRIYQSEFLGQTVGEAGDSIVQWVERSHPRKFGKVLKGEIQLCRKISQETGILLDPVYTLAAWEQAILSLAEVEDSKVVMLHTGGTLGLFGLAQRYTSDFHPRDQTFDILSN</sequence>
<comment type="similarity">
    <text evidence="2">Belongs to the ACC deaminase/D-cysteine desulfhydrase family.</text>
</comment>
<evidence type="ECO:0000256" key="3">
    <source>
        <dbReference type="ARBA" id="ARBA00022898"/>
    </source>
</evidence>
<evidence type="ECO:0000256" key="1">
    <source>
        <dbReference type="ARBA" id="ARBA00001933"/>
    </source>
</evidence>
<dbReference type="FunFam" id="3.40.50.1100:FF:000081">
    <property type="entry name" value="D-cysteine desulfhydrase 2 mitochondrial"/>
    <property type="match status" value="1"/>
</dbReference>
<organism evidence="4 5">
    <name type="scientific">Asparagus officinalis</name>
    <name type="common">Garden asparagus</name>
    <dbReference type="NCBI Taxonomy" id="4686"/>
    <lineage>
        <taxon>Eukaryota</taxon>
        <taxon>Viridiplantae</taxon>
        <taxon>Streptophyta</taxon>
        <taxon>Embryophyta</taxon>
        <taxon>Tracheophyta</taxon>
        <taxon>Spermatophyta</taxon>
        <taxon>Magnoliopsida</taxon>
        <taxon>Liliopsida</taxon>
        <taxon>Asparagales</taxon>
        <taxon>Asparagaceae</taxon>
        <taxon>Asparagoideae</taxon>
        <taxon>Asparagus</taxon>
    </lineage>
</organism>
<dbReference type="InterPro" id="IPR027278">
    <property type="entry name" value="ACCD_DCysDesulf"/>
</dbReference>
<dbReference type="AlphaFoldDB" id="A0A5P1EV09"/>
<evidence type="ECO:0000313" key="4">
    <source>
        <dbReference type="EMBL" id="ONK69895.1"/>
    </source>
</evidence>
<dbReference type="Gene3D" id="3.40.50.1100">
    <property type="match status" value="2"/>
</dbReference>
<evidence type="ECO:0000313" key="5">
    <source>
        <dbReference type="Proteomes" id="UP000243459"/>
    </source>
</evidence>
<protein>
    <submittedName>
        <fullName evidence="4">Uncharacterized protein</fullName>
    </submittedName>
</protein>
<dbReference type="GO" id="GO:0019148">
    <property type="term" value="F:D-cysteine desulfhydrase activity"/>
    <property type="evidence" value="ECO:0007669"/>
    <property type="project" value="TreeGrafter"/>
</dbReference>
<dbReference type="OMA" id="WEVYAVM"/>
<dbReference type="SUPFAM" id="SSF53686">
    <property type="entry name" value="Tryptophan synthase beta subunit-like PLP-dependent enzymes"/>
    <property type="match status" value="1"/>
</dbReference>
<keyword evidence="3" id="KW-0663">Pyridoxal phosphate</keyword>
<reference evidence="5" key="1">
    <citation type="journal article" date="2017" name="Nat. Commun.">
        <title>The asparagus genome sheds light on the origin and evolution of a young Y chromosome.</title>
        <authorList>
            <person name="Harkess A."/>
            <person name="Zhou J."/>
            <person name="Xu C."/>
            <person name="Bowers J.E."/>
            <person name="Van der Hulst R."/>
            <person name="Ayyampalayam S."/>
            <person name="Mercati F."/>
            <person name="Riccardi P."/>
            <person name="McKain M.R."/>
            <person name="Kakrana A."/>
            <person name="Tang H."/>
            <person name="Ray J."/>
            <person name="Groenendijk J."/>
            <person name="Arikit S."/>
            <person name="Mathioni S.M."/>
            <person name="Nakano M."/>
            <person name="Shan H."/>
            <person name="Telgmann-Rauber A."/>
            <person name="Kanno A."/>
            <person name="Yue Z."/>
            <person name="Chen H."/>
            <person name="Li W."/>
            <person name="Chen Y."/>
            <person name="Xu X."/>
            <person name="Zhang Y."/>
            <person name="Luo S."/>
            <person name="Chen H."/>
            <person name="Gao J."/>
            <person name="Mao Z."/>
            <person name="Pires J.C."/>
            <person name="Luo M."/>
            <person name="Kudrna D."/>
            <person name="Wing R.A."/>
            <person name="Meyers B.C."/>
            <person name="Yi K."/>
            <person name="Kong H."/>
            <person name="Lavrijsen P."/>
            <person name="Sunseri F."/>
            <person name="Falavigna A."/>
            <person name="Ye Y."/>
            <person name="Leebens-Mack J.H."/>
            <person name="Chen G."/>
        </authorList>
    </citation>
    <scope>NUCLEOTIDE SEQUENCE [LARGE SCALE GENOMIC DNA]</scope>
    <source>
        <strain evidence="5">cv. DH0086</strain>
    </source>
</reference>
<accession>A0A5P1EV09</accession>